<dbReference type="InterPro" id="IPR008613">
    <property type="entry name" value="Excalibur_Ca-bd_domain"/>
</dbReference>
<protein>
    <submittedName>
        <fullName evidence="4">Excalibur calcium-binding domain-containing protein</fullName>
    </submittedName>
</protein>
<keyword evidence="5" id="KW-1185">Reference proteome</keyword>
<proteinExistence type="predicted"/>
<feature type="transmembrane region" description="Helical" evidence="2">
    <location>
        <begin position="29"/>
        <end position="48"/>
    </location>
</feature>
<feature type="compositionally biased region" description="Low complexity" evidence="1">
    <location>
        <begin position="13"/>
        <end position="22"/>
    </location>
</feature>
<keyword evidence="2" id="KW-0472">Membrane</keyword>
<keyword evidence="2" id="KW-1133">Transmembrane helix</keyword>
<name>A0ABU8Q961_9SPHN</name>
<dbReference type="Pfam" id="PF05901">
    <property type="entry name" value="Excalibur"/>
    <property type="match status" value="1"/>
</dbReference>
<accession>A0ABU8Q961</accession>
<dbReference type="EMBL" id="JBBGZA010000001">
    <property type="protein sequence ID" value="MEJ5096016.1"/>
    <property type="molecule type" value="Genomic_DNA"/>
</dbReference>
<comment type="caution">
    <text evidence="4">The sequence shown here is derived from an EMBL/GenBank/DDBJ whole genome shotgun (WGS) entry which is preliminary data.</text>
</comment>
<evidence type="ECO:0000256" key="1">
    <source>
        <dbReference type="SAM" id="MobiDB-lite"/>
    </source>
</evidence>
<dbReference type="SMART" id="SM00894">
    <property type="entry name" value="Excalibur"/>
    <property type="match status" value="1"/>
</dbReference>
<dbReference type="RefSeq" id="WP_132883015.1">
    <property type="nucleotide sequence ID" value="NZ_JBBGZA010000001.1"/>
</dbReference>
<sequence>MSNRFPHLRQAQADRGSFGSRRASARRSGYPAVVALGCVLVFAATWIATPNLQRLWAQTSTPKPPAVKATVQDPEAAERSVYFSGCSEARAAGAAPIHRGSPGYRPEMDGDGDGVACENYSGFRGSEGGYRLPRLRRRH</sequence>
<dbReference type="Proteomes" id="UP001380365">
    <property type="component" value="Unassembled WGS sequence"/>
</dbReference>
<evidence type="ECO:0000313" key="5">
    <source>
        <dbReference type="Proteomes" id="UP001380365"/>
    </source>
</evidence>
<evidence type="ECO:0000256" key="2">
    <source>
        <dbReference type="SAM" id="Phobius"/>
    </source>
</evidence>
<gene>
    <name evidence="4" type="ORF">WH159_15915</name>
</gene>
<reference evidence="4 5" key="1">
    <citation type="submission" date="2023-12" db="EMBL/GenBank/DDBJ databases">
        <title>Gut-associated functions are favored during microbiome assembly across C. elegans life.</title>
        <authorList>
            <person name="Zimmermann J."/>
        </authorList>
    </citation>
    <scope>NUCLEOTIDE SEQUENCE [LARGE SCALE GENOMIC DNA]</scope>
    <source>
        <strain evidence="4 5">JUb134</strain>
    </source>
</reference>
<evidence type="ECO:0000313" key="4">
    <source>
        <dbReference type="EMBL" id="MEJ5096016.1"/>
    </source>
</evidence>
<evidence type="ECO:0000259" key="3">
    <source>
        <dbReference type="SMART" id="SM00894"/>
    </source>
</evidence>
<feature type="domain" description="Excalibur calcium-binding" evidence="3">
    <location>
        <begin position="82"/>
        <end position="118"/>
    </location>
</feature>
<keyword evidence="2" id="KW-0812">Transmembrane</keyword>
<feature type="region of interest" description="Disordered" evidence="1">
    <location>
        <begin position="1"/>
        <end position="22"/>
    </location>
</feature>
<organism evidence="4 5">
    <name type="scientific">Sphingomonas molluscorum</name>
    <dbReference type="NCBI Taxonomy" id="418184"/>
    <lineage>
        <taxon>Bacteria</taxon>
        <taxon>Pseudomonadati</taxon>
        <taxon>Pseudomonadota</taxon>
        <taxon>Alphaproteobacteria</taxon>
        <taxon>Sphingomonadales</taxon>
        <taxon>Sphingomonadaceae</taxon>
        <taxon>Sphingomonas</taxon>
    </lineage>
</organism>